<protein>
    <submittedName>
        <fullName evidence="1">Similar to RRP22 (Predicted), isoform CRA_b</fullName>
    </submittedName>
</protein>
<dbReference type="Proteomes" id="UP000234681">
    <property type="component" value="Chromosome 14"/>
</dbReference>
<proteinExistence type="predicted"/>
<dbReference type="AGR" id="RGD:1306100"/>
<reference evidence="1" key="1">
    <citation type="journal article" date="2005" name="Genome Res.">
        <title>Gene and alternative splicing annotation with AIR.</title>
        <authorList>
            <person name="Florea L."/>
            <person name="Di Francesco V."/>
            <person name="Miller J."/>
            <person name="Turner R."/>
            <person name="Yao A."/>
            <person name="Harris M."/>
            <person name="Walenz B."/>
            <person name="Mobarry C."/>
            <person name="Merkulov G.V."/>
            <person name="Charlab R."/>
            <person name="Dew I."/>
            <person name="Deng Z."/>
            <person name="Istrail S."/>
            <person name="Li P."/>
            <person name="Sutton G."/>
        </authorList>
    </citation>
    <scope>NUCLEOTIDE SEQUENCE</scope>
    <source>
        <strain evidence="1">BN</strain>
    </source>
</reference>
<evidence type="ECO:0000313" key="1">
    <source>
        <dbReference type="EMBL" id="EDM00269.1"/>
    </source>
</evidence>
<dbReference type="CTD" id="10633"/>
<evidence type="ECO:0000313" key="2">
    <source>
        <dbReference type="RGD" id="1306100"/>
    </source>
</evidence>
<dbReference type="GeneID" id="364190"/>
<gene>
    <name evidence="2" type="primary">Rasl10a</name>
    <name evidence="1" type="synonym">RGD1306100_predicted</name>
    <name evidence="1" type="ORF">rCG_35918</name>
</gene>
<dbReference type="AlphaFoldDB" id="A6IKK2"/>
<dbReference type="KEGG" id="rno:364190"/>
<dbReference type="RGD" id="1306100">
    <property type="gene designation" value="Rasl10a"/>
</dbReference>
<accession>A6IKK2</accession>
<dbReference type="EMBL" id="CH473963">
    <property type="protein sequence ID" value="EDM00269.1"/>
    <property type="molecule type" value="Genomic_DNA"/>
</dbReference>
<sequence length="61" mass="6630">MHGGKSSRRLGQRALPVQLHWELEAVGAYVGSGRTLKTGACRTRMPLCWSTTSAARTVSIM</sequence>
<dbReference type="RefSeq" id="NP_001102332.1">
    <property type="nucleotide sequence ID" value="NM_001108862.1"/>
</dbReference>
<organism evidence="1">
    <name type="scientific">Rattus norvegicus</name>
    <name type="common">Rat</name>
    <dbReference type="NCBI Taxonomy" id="10116"/>
    <lineage>
        <taxon>Eukaryota</taxon>
        <taxon>Metazoa</taxon>
        <taxon>Chordata</taxon>
        <taxon>Craniata</taxon>
        <taxon>Vertebrata</taxon>
        <taxon>Euteleostomi</taxon>
        <taxon>Mammalia</taxon>
        <taxon>Eutheria</taxon>
        <taxon>Euarchontoglires</taxon>
        <taxon>Glires</taxon>
        <taxon>Rodentia</taxon>
        <taxon>Myomorpha</taxon>
        <taxon>Muroidea</taxon>
        <taxon>Muridae</taxon>
        <taxon>Murinae</taxon>
        <taxon>Rattus</taxon>
    </lineage>
</organism>
<reference evidence="1" key="2">
    <citation type="submission" date="2005-07" db="EMBL/GenBank/DDBJ databases">
        <authorList>
            <person name="Mural R.J."/>
            <person name="Li P.W."/>
            <person name="Adams M.D."/>
            <person name="Amanatides P.G."/>
            <person name="Baden-Tillson H."/>
            <person name="Barnstead M."/>
            <person name="Chin S.H."/>
            <person name="Dew I."/>
            <person name="Evans C.A."/>
            <person name="Ferriera S."/>
            <person name="Flanigan M."/>
            <person name="Fosler C."/>
            <person name="Glodek A."/>
            <person name="Gu Z."/>
            <person name="Holt R.A."/>
            <person name="Jennings D."/>
            <person name="Kraft C.L."/>
            <person name="Lu F."/>
            <person name="Nguyen T."/>
            <person name="Nusskern D.R."/>
            <person name="Pfannkoch C.M."/>
            <person name="Sitter C."/>
            <person name="Sutton G.G."/>
            <person name="Venter J.C."/>
            <person name="Wang Z."/>
            <person name="Woodage T."/>
            <person name="Zheng X.H."/>
            <person name="Zhong F."/>
        </authorList>
    </citation>
    <scope>NUCLEOTIDE SEQUENCE</scope>
    <source>
        <strain evidence="1">BN</strain>
    </source>
</reference>
<name>A6IKK2_RAT</name>